<comment type="caution">
    <text evidence="1">The sequence shown here is derived from an EMBL/GenBank/DDBJ whole genome shotgun (WGS) entry which is preliminary data.</text>
</comment>
<sequence length="58" mass="6699">MLPIYRLQGKTWKAIGNTKNTTYTDKKPGTATKYRIRAYRITNGKKIYGPYSSVRTVK</sequence>
<gene>
    <name evidence="1" type="ORF">GT718_13880</name>
</gene>
<dbReference type="EMBL" id="WWVW01000028">
    <property type="protein sequence ID" value="MZL78426.1"/>
    <property type="molecule type" value="Genomic_DNA"/>
</dbReference>
<name>A0ABW9X862_9FIRM</name>
<keyword evidence="2" id="KW-1185">Reference proteome</keyword>
<dbReference type="Proteomes" id="UP000452293">
    <property type="component" value="Unassembled WGS sequence"/>
</dbReference>
<protein>
    <recommendedName>
        <fullName evidence="3">Fibronectin type III domain-containing protein</fullName>
    </recommendedName>
</protein>
<accession>A0ABW9X862</accession>
<reference evidence="1 2" key="1">
    <citation type="journal article" date="2019" name="Nat. Med.">
        <title>A library of human gut bacterial isolates paired with longitudinal multiomics data enables mechanistic microbiome research.</title>
        <authorList>
            <person name="Poyet M."/>
            <person name="Groussin M."/>
            <person name="Gibbons S.M."/>
            <person name="Avila-Pacheco J."/>
            <person name="Jiang X."/>
            <person name="Kearney S.M."/>
            <person name="Perrotta A.R."/>
            <person name="Berdy B."/>
            <person name="Zhao S."/>
            <person name="Lieberman T.D."/>
            <person name="Swanson P.K."/>
            <person name="Smith M."/>
            <person name="Roesemann S."/>
            <person name="Alexander J.E."/>
            <person name="Rich S.A."/>
            <person name="Livny J."/>
            <person name="Vlamakis H."/>
            <person name="Clish C."/>
            <person name="Bullock K."/>
            <person name="Deik A."/>
            <person name="Scott J."/>
            <person name="Pierce K.A."/>
            <person name="Xavier R.J."/>
            <person name="Alm E.J."/>
        </authorList>
    </citation>
    <scope>NUCLEOTIDE SEQUENCE [LARGE SCALE GENOMIC DNA]</scope>
    <source>
        <strain evidence="1 2">BIOML-A1</strain>
    </source>
</reference>
<evidence type="ECO:0008006" key="3">
    <source>
        <dbReference type="Google" id="ProtNLM"/>
    </source>
</evidence>
<proteinExistence type="predicted"/>
<evidence type="ECO:0000313" key="2">
    <source>
        <dbReference type="Proteomes" id="UP000452293"/>
    </source>
</evidence>
<dbReference type="InterPro" id="IPR013783">
    <property type="entry name" value="Ig-like_fold"/>
</dbReference>
<organism evidence="1 2">
    <name type="scientific">Blautia massiliensis</name>
    <name type="common">ex Durand et al. 2017</name>
    <dbReference type="NCBI Taxonomy" id="1737424"/>
    <lineage>
        <taxon>Bacteria</taxon>
        <taxon>Bacillati</taxon>
        <taxon>Bacillota</taxon>
        <taxon>Clostridia</taxon>
        <taxon>Lachnospirales</taxon>
        <taxon>Lachnospiraceae</taxon>
        <taxon>Blautia</taxon>
    </lineage>
</organism>
<dbReference type="Gene3D" id="2.60.40.10">
    <property type="entry name" value="Immunoglobulins"/>
    <property type="match status" value="1"/>
</dbReference>
<evidence type="ECO:0000313" key="1">
    <source>
        <dbReference type="EMBL" id="MZL78426.1"/>
    </source>
</evidence>